<feature type="transmembrane region" description="Helical" evidence="6">
    <location>
        <begin position="215"/>
        <end position="237"/>
    </location>
</feature>
<reference evidence="7 8" key="1">
    <citation type="submission" date="2015-01" db="EMBL/GenBank/DDBJ databases">
        <title>The Genome Sequence of Rhinocladiella mackenzie CBS 650.93.</title>
        <authorList>
            <consortium name="The Broad Institute Genomics Platform"/>
            <person name="Cuomo C."/>
            <person name="de Hoog S."/>
            <person name="Gorbushina A."/>
            <person name="Stielow B."/>
            <person name="Teixiera M."/>
            <person name="Abouelleil A."/>
            <person name="Chapman S.B."/>
            <person name="Priest M."/>
            <person name="Young S.K."/>
            <person name="Wortman J."/>
            <person name="Nusbaum C."/>
            <person name="Birren B."/>
        </authorList>
    </citation>
    <scope>NUCLEOTIDE SEQUENCE [LARGE SCALE GENOMIC DNA]</scope>
    <source>
        <strain evidence="7 8">CBS 650.93</strain>
    </source>
</reference>
<dbReference type="STRING" id="1442369.A0A0D2J6Y5"/>
<dbReference type="InterPro" id="IPR002293">
    <property type="entry name" value="AA/rel_permease1"/>
</dbReference>
<comment type="subcellular location">
    <subcellularLocation>
        <location evidence="1">Membrane</location>
        <topology evidence="1">Multi-pass membrane protein</topology>
    </subcellularLocation>
</comment>
<dbReference type="GO" id="GO:0016020">
    <property type="term" value="C:membrane"/>
    <property type="evidence" value="ECO:0007669"/>
    <property type="project" value="UniProtKB-SubCell"/>
</dbReference>
<dbReference type="Pfam" id="PF13520">
    <property type="entry name" value="AA_permease_2"/>
    <property type="match status" value="1"/>
</dbReference>
<dbReference type="OrthoDB" id="4476201at2759"/>
<keyword evidence="4 6" id="KW-1133">Transmembrane helix</keyword>
<dbReference type="AlphaFoldDB" id="A0A0D2J6Y5"/>
<keyword evidence="3 6" id="KW-0812">Transmembrane</keyword>
<dbReference type="RefSeq" id="XP_013271976.1">
    <property type="nucleotide sequence ID" value="XM_013416522.1"/>
</dbReference>
<dbReference type="VEuPathDB" id="FungiDB:Z518_05711"/>
<protein>
    <recommendedName>
        <fullName evidence="9">Choline transport protein</fullName>
    </recommendedName>
</protein>
<feature type="transmembrane region" description="Helical" evidence="6">
    <location>
        <begin position="377"/>
        <end position="403"/>
    </location>
</feature>
<keyword evidence="8" id="KW-1185">Reference proteome</keyword>
<sequence length="468" mass="50387">MDTSTAPVSQEGEGHLEHRFSRLTMIGLTFGILNTWICLAGSLGIVMPSGSSVSFLYGFVFCVICNLCLSASVGELSSIRPTAGGQYHYAAFFAAQFISAAAVVGSDGAYEITPWKTYLIFLGVSTFTVLLNIFGYRILNRWNEFALFWSVLGCIVVSITILATGKKTSAKHVFTNFTNSTGWSDGMAWILGLLQSALSLIGFDAPQRDAPQAMVAAVGIGGTTGNLFILVMLFSLVDVDAILSTNTNVSVTEMIYQATRSRAAAVVLSCALAICFVNGTNGCVTSGSRLLWAMARDNGSPFSKFLSHITPGLNVPMRAILAAAVFNMLFGLLYLGPTVAFNAYCASCTIFLNMSYAIPVTILLLCGRKLVNKNRPVFFLGHIVGYVVNWTSVLFFFCFPRFLPVDASTMNYVAAVVGIFLIFATGLWLAKRGQYNGPQFEIILGEDVLAATPAIEAAKGGMEHREQV</sequence>
<evidence type="ECO:0008006" key="9">
    <source>
        <dbReference type="Google" id="ProtNLM"/>
    </source>
</evidence>
<dbReference type="PANTHER" id="PTHR45649">
    <property type="entry name" value="AMINO-ACID PERMEASE BAT1"/>
    <property type="match status" value="1"/>
</dbReference>
<evidence type="ECO:0000256" key="6">
    <source>
        <dbReference type="SAM" id="Phobius"/>
    </source>
</evidence>
<dbReference type="HOGENOM" id="CLU_004495_6_2_1"/>
<feature type="transmembrane region" description="Helical" evidence="6">
    <location>
        <begin position="118"/>
        <end position="139"/>
    </location>
</feature>
<feature type="transmembrane region" description="Helical" evidence="6">
    <location>
        <begin position="25"/>
        <end position="47"/>
    </location>
</feature>
<keyword evidence="2" id="KW-0813">Transport</keyword>
<dbReference type="PANTHER" id="PTHR45649:SF14">
    <property type="entry name" value="GABA PERMEASE"/>
    <property type="match status" value="1"/>
</dbReference>
<dbReference type="Gene3D" id="1.20.1740.10">
    <property type="entry name" value="Amino acid/polyamine transporter I"/>
    <property type="match status" value="1"/>
</dbReference>
<feature type="transmembrane region" description="Helical" evidence="6">
    <location>
        <begin position="341"/>
        <end position="365"/>
    </location>
</feature>
<dbReference type="GO" id="GO:0022857">
    <property type="term" value="F:transmembrane transporter activity"/>
    <property type="evidence" value="ECO:0007669"/>
    <property type="project" value="InterPro"/>
</dbReference>
<name>A0A0D2J6Y5_9EURO</name>
<evidence type="ECO:0000256" key="3">
    <source>
        <dbReference type="ARBA" id="ARBA00022692"/>
    </source>
</evidence>
<feature type="transmembrane region" description="Helical" evidence="6">
    <location>
        <begin position="313"/>
        <end position="335"/>
    </location>
</feature>
<feature type="transmembrane region" description="Helical" evidence="6">
    <location>
        <begin position="86"/>
        <end position="106"/>
    </location>
</feature>
<evidence type="ECO:0000313" key="7">
    <source>
        <dbReference type="EMBL" id="KIX04840.1"/>
    </source>
</evidence>
<keyword evidence="5 6" id="KW-0472">Membrane</keyword>
<gene>
    <name evidence="7" type="ORF">Z518_05711</name>
</gene>
<dbReference type="GeneID" id="25293782"/>
<feature type="transmembrane region" description="Helical" evidence="6">
    <location>
        <begin position="409"/>
        <end position="430"/>
    </location>
</feature>
<evidence type="ECO:0000256" key="2">
    <source>
        <dbReference type="ARBA" id="ARBA00022448"/>
    </source>
</evidence>
<evidence type="ECO:0000313" key="8">
    <source>
        <dbReference type="Proteomes" id="UP000053617"/>
    </source>
</evidence>
<evidence type="ECO:0000256" key="1">
    <source>
        <dbReference type="ARBA" id="ARBA00004141"/>
    </source>
</evidence>
<feature type="transmembrane region" description="Helical" evidence="6">
    <location>
        <begin position="186"/>
        <end position="203"/>
    </location>
</feature>
<dbReference type="PIRSF" id="PIRSF006060">
    <property type="entry name" value="AA_transporter"/>
    <property type="match status" value="1"/>
</dbReference>
<feature type="transmembrane region" description="Helical" evidence="6">
    <location>
        <begin position="263"/>
        <end position="292"/>
    </location>
</feature>
<dbReference type="Proteomes" id="UP000053617">
    <property type="component" value="Unassembled WGS sequence"/>
</dbReference>
<accession>A0A0D2J6Y5</accession>
<organism evidence="7 8">
    <name type="scientific">Rhinocladiella mackenziei CBS 650.93</name>
    <dbReference type="NCBI Taxonomy" id="1442369"/>
    <lineage>
        <taxon>Eukaryota</taxon>
        <taxon>Fungi</taxon>
        <taxon>Dikarya</taxon>
        <taxon>Ascomycota</taxon>
        <taxon>Pezizomycotina</taxon>
        <taxon>Eurotiomycetes</taxon>
        <taxon>Chaetothyriomycetidae</taxon>
        <taxon>Chaetothyriales</taxon>
        <taxon>Herpotrichiellaceae</taxon>
        <taxon>Rhinocladiella</taxon>
    </lineage>
</organism>
<proteinExistence type="predicted"/>
<evidence type="ECO:0000256" key="4">
    <source>
        <dbReference type="ARBA" id="ARBA00022989"/>
    </source>
</evidence>
<evidence type="ECO:0000256" key="5">
    <source>
        <dbReference type="ARBA" id="ARBA00023136"/>
    </source>
</evidence>
<dbReference type="EMBL" id="KN847478">
    <property type="protein sequence ID" value="KIX04840.1"/>
    <property type="molecule type" value="Genomic_DNA"/>
</dbReference>
<feature type="transmembrane region" description="Helical" evidence="6">
    <location>
        <begin position="146"/>
        <end position="166"/>
    </location>
</feature>
<feature type="transmembrane region" description="Helical" evidence="6">
    <location>
        <begin position="53"/>
        <end position="74"/>
    </location>
</feature>